<proteinExistence type="predicted"/>
<dbReference type="KEGG" id="msx:AU14_12710"/>
<evidence type="ECO:0000256" key="1">
    <source>
        <dbReference type="ARBA" id="ARBA00022598"/>
    </source>
</evidence>
<dbReference type="GO" id="GO:0016874">
    <property type="term" value="F:ligase activity"/>
    <property type="evidence" value="ECO:0007669"/>
    <property type="project" value="UniProtKB-KW"/>
</dbReference>
<dbReference type="InterPro" id="IPR011761">
    <property type="entry name" value="ATP-grasp"/>
</dbReference>
<dbReference type="GO" id="GO:0046872">
    <property type="term" value="F:metal ion binding"/>
    <property type="evidence" value="ECO:0007669"/>
    <property type="project" value="InterPro"/>
</dbReference>
<reference evidence="6 7" key="1">
    <citation type="journal article" date="2014" name="Genome Announc.">
        <title>Draft Genome Sequences of Marinobacter similis A3d10T and Marinobacter salarius R9SW1T.</title>
        <authorList>
            <person name="Ivanova E.P."/>
            <person name="Ng H.J."/>
            <person name="Webb H.K."/>
            <person name="Feng G."/>
            <person name="Oshima K."/>
            <person name="Hattori M."/>
            <person name="Ohkuma M."/>
            <person name="Sergeev A.F."/>
            <person name="Mikhailov V.V."/>
            <person name="Crawford R.J."/>
            <person name="Sawabe T."/>
        </authorList>
    </citation>
    <scope>NUCLEOTIDE SEQUENCE [LARGE SCALE GENOMIC DNA]</scope>
    <source>
        <strain evidence="6 7">A3d10</strain>
    </source>
</reference>
<keyword evidence="7" id="KW-1185">Reference proteome</keyword>
<sequence length="390" mass="43407">MPTTLLVDTNRAAVPLYQALIKKGHDVWVVGKNPEETLAKMAENYCQLDYSDASVLSKFIEERNIDFLVPGCTDLSYTMCAKVGDGKFLGIDTVENTHKINSKDAFKELTRRLSIPVPKLLLQDEAVNYPSVIVKPVDSFSGQGIQVLRYPDAQQLGTAIDAAYKVSKSKTALIEEYISGQLYSYSCFFQAGRVVAGFFVQEDGSANPFTVDTSQVTNDLAESLQLSLESDVCKIAEELGISDGLVHLQFLSDGDKYWVIEMTRRCPGDIYALLIEYATGYEYSDSYIAPFIGEKVKAAPRPEIKRNIIRHTVTSKPGQTFWGLQFERATNVILFVPLVTSGEAAKPNDCIRLGVMFIESHSKEEQLQLYEHLISRSLYQLNFPGGSNES</sequence>
<accession>W5YM11</accession>
<dbReference type="AlphaFoldDB" id="W5YM11"/>
<keyword evidence="1" id="KW-0436">Ligase</keyword>
<dbReference type="PROSITE" id="PS50975">
    <property type="entry name" value="ATP_GRASP"/>
    <property type="match status" value="1"/>
</dbReference>
<keyword evidence="3 4" id="KW-0067">ATP-binding</keyword>
<dbReference type="PANTHER" id="PTHR43585">
    <property type="entry name" value="FUMIPYRROLE BIOSYNTHESIS PROTEIN C"/>
    <property type="match status" value="1"/>
</dbReference>
<dbReference type="EMBL" id="CP007151">
    <property type="protein sequence ID" value="AHI30136.1"/>
    <property type="molecule type" value="Genomic_DNA"/>
</dbReference>
<evidence type="ECO:0000259" key="5">
    <source>
        <dbReference type="PROSITE" id="PS50975"/>
    </source>
</evidence>
<protein>
    <recommendedName>
        <fullName evidence="5">ATP-grasp domain-containing protein</fullName>
    </recommendedName>
</protein>
<evidence type="ECO:0000256" key="3">
    <source>
        <dbReference type="ARBA" id="ARBA00022840"/>
    </source>
</evidence>
<dbReference type="GO" id="GO:0005524">
    <property type="term" value="F:ATP binding"/>
    <property type="evidence" value="ECO:0007669"/>
    <property type="project" value="UniProtKB-UniRule"/>
</dbReference>
<feature type="domain" description="ATP-grasp" evidence="5">
    <location>
        <begin position="107"/>
        <end position="292"/>
    </location>
</feature>
<dbReference type="HOGENOM" id="CLU_029016_5_1_6"/>
<dbReference type="Pfam" id="PF13535">
    <property type="entry name" value="ATP-grasp_4"/>
    <property type="match status" value="1"/>
</dbReference>
<dbReference type="STRING" id="1420916.AU14_12710"/>
<gene>
    <name evidence="6" type="ORF">AU14_12710</name>
</gene>
<evidence type="ECO:0000313" key="7">
    <source>
        <dbReference type="Proteomes" id="UP000061489"/>
    </source>
</evidence>
<keyword evidence="2 4" id="KW-0547">Nucleotide-binding</keyword>
<evidence type="ECO:0000256" key="4">
    <source>
        <dbReference type="PROSITE-ProRule" id="PRU00409"/>
    </source>
</evidence>
<dbReference type="OrthoDB" id="9803907at2"/>
<evidence type="ECO:0000313" key="6">
    <source>
        <dbReference type="EMBL" id="AHI30136.1"/>
    </source>
</evidence>
<dbReference type="Proteomes" id="UP000061489">
    <property type="component" value="Chromosome"/>
</dbReference>
<dbReference type="Gene3D" id="3.30.470.20">
    <property type="entry name" value="ATP-grasp fold, B domain"/>
    <property type="match status" value="1"/>
</dbReference>
<dbReference type="PANTHER" id="PTHR43585:SF2">
    <property type="entry name" value="ATP-GRASP ENZYME FSQD"/>
    <property type="match status" value="1"/>
</dbReference>
<evidence type="ECO:0000256" key="2">
    <source>
        <dbReference type="ARBA" id="ARBA00022741"/>
    </source>
</evidence>
<dbReference type="SUPFAM" id="SSF56059">
    <property type="entry name" value="Glutathione synthetase ATP-binding domain-like"/>
    <property type="match status" value="1"/>
</dbReference>
<dbReference type="Gene3D" id="3.40.50.20">
    <property type="match status" value="1"/>
</dbReference>
<organism evidence="6 7">
    <name type="scientific">Marinobacter similis</name>
    <dbReference type="NCBI Taxonomy" id="1420916"/>
    <lineage>
        <taxon>Bacteria</taxon>
        <taxon>Pseudomonadati</taxon>
        <taxon>Pseudomonadota</taxon>
        <taxon>Gammaproteobacteria</taxon>
        <taxon>Pseudomonadales</taxon>
        <taxon>Marinobacteraceae</taxon>
        <taxon>Marinobacter</taxon>
    </lineage>
</organism>
<name>W5YM11_9GAMM</name>
<dbReference type="InterPro" id="IPR052032">
    <property type="entry name" value="ATP-dep_AA_Ligase"/>
</dbReference>
<dbReference type="RefSeq" id="WP_041341186.1">
    <property type="nucleotide sequence ID" value="NZ_CP007151.1"/>
</dbReference>